<evidence type="ECO:0000259" key="2">
    <source>
        <dbReference type="PROSITE" id="PS50800"/>
    </source>
</evidence>
<dbReference type="EMBL" id="GL883029">
    <property type="protein sequence ID" value="EGG13967.1"/>
    <property type="molecule type" value="Genomic_DNA"/>
</dbReference>
<dbReference type="Gene3D" id="1.10.720.30">
    <property type="entry name" value="SAP domain"/>
    <property type="match status" value="1"/>
</dbReference>
<organism evidence="3 4">
    <name type="scientific">Cavenderia fasciculata</name>
    <name type="common">Slime mold</name>
    <name type="synonym">Dictyostelium fasciculatum</name>
    <dbReference type="NCBI Taxonomy" id="261658"/>
    <lineage>
        <taxon>Eukaryota</taxon>
        <taxon>Amoebozoa</taxon>
        <taxon>Evosea</taxon>
        <taxon>Eumycetozoa</taxon>
        <taxon>Dictyostelia</taxon>
        <taxon>Acytosteliales</taxon>
        <taxon>Cavenderiaceae</taxon>
        <taxon>Cavenderia</taxon>
    </lineage>
</organism>
<dbReference type="InterPro" id="IPR003034">
    <property type="entry name" value="SAP_dom"/>
</dbReference>
<proteinExistence type="predicted"/>
<dbReference type="Pfam" id="PF02037">
    <property type="entry name" value="SAP"/>
    <property type="match status" value="1"/>
</dbReference>
<dbReference type="SMART" id="SM00513">
    <property type="entry name" value="SAP"/>
    <property type="match status" value="1"/>
</dbReference>
<dbReference type="RefSeq" id="XP_004350675.1">
    <property type="nucleotide sequence ID" value="XM_004350624.1"/>
</dbReference>
<name>F4QE20_CACFS</name>
<feature type="compositionally biased region" description="Acidic residues" evidence="1">
    <location>
        <begin position="167"/>
        <end position="176"/>
    </location>
</feature>
<protein>
    <recommendedName>
        <fullName evidence="2">SAP domain-containing protein</fullName>
    </recommendedName>
</protein>
<dbReference type="KEGG" id="dfa:DFA_11728"/>
<feature type="compositionally biased region" description="Acidic residues" evidence="1">
    <location>
        <begin position="132"/>
        <end position="160"/>
    </location>
</feature>
<feature type="compositionally biased region" description="Acidic residues" evidence="1">
    <location>
        <begin position="89"/>
        <end position="105"/>
    </location>
</feature>
<dbReference type="GeneID" id="14865834"/>
<dbReference type="InterPro" id="IPR036361">
    <property type="entry name" value="SAP_dom_sf"/>
</dbReference>
<accession>F4QE20</accession>
<dbReference type="SUPFAM" id="SSF68906">
    <property type="entry name" value="SAP domain"/>
    <property type="match status" value="1"/>
</dbReference>
<evidence type="ECO:0000313" key="3">
    <source>
        <dbReference type="EMBL" id="EGG13967.1"/>
    </source>
</evidence>
<dbReference type="Proteomes" id="UP000007797">
    <property type="component" value="Unassembled WGS sequence"/>
</dbReference>
<feature type="region of interest" description="Disordered" evidence="1">
    <location>
        <begin position="120"/>
        <end position="180"/>
    </location>
</feature>
<dbReference type="PROSITE" id="PS50800">
    <property type="entry name" value="SAP"/>
    <property type="match status" value="1"/>
</dbReference>
<gene>
    <name evidence="3" type="ORF">DFA_11728</name>
</gene>
<evidence type="ECO:0000313" key="4">
    <source>
        <dbReference type="Proteomes" id="UP000007797"/>
    </source>
</evidence>
<feature type="compositionally biased region" description="Acidic residues" evidence="1">
    <location>
        <begin position="54"/>
        <end position="73"/>
    </location>
</feature>
<sequence length="424" mass="49050">MEIDTSKLLVTQLKTNLRKLGLSTTGTKPVLLERLNKYLFEQQQQQKKKITNKEEEEEEEESYDDDDDDESDKENDYKKNYKATLSNSSDDDDSSNDDDNQDDDVTSCFSKLTITKPSFFQPISQNIKEKENDDDDEEEEDEEEEEEIDESQQEKEENEENESKESEESEESEEYDKDIKYSHKDTCYEKIIPIDEKKENRCLELDSSTVLRLSSNLLDHTGTDNETTILTLPAKKMMAKVLKDLRHHTFSSVLKCAKQHVQQQVDDCSGKLKLVDDESIPSLLIDSTIIRDCARECYGNGDNLVSKIIQKWNSNPKWESYGSVLPTIASKSTLINRWSIVNHADNFFNNAKTSVNITYQAYLFMTIAIEIVMNSIYNDIIVNSSTKDIGLATLKKSLESTKYNHVFRHYDYSEFKDYAWNPTN</sequence>
<evidence type="ECO:0000256" key="1">
    <source>
        <dbReference type="SAM" id="MobiDB-lite"/>
    </source>
</evidence>
<dbReference type="AlphaFoldDB" id="F4QE20"/>
<keyword evidence="4" id="KW-1185">Reference proteome</keyword>
<feature type="domain" description="SAP" evidence="2">
    <location>
        <begin position="5"/>
        <end position="39"/>
    </location>
</feature>
<reference evidence="4" key="1">
    <citation type="journal article" date="2011" name="Genome Res.">
        <title>Phylogeny-wide analysis of social amoeba genomes highlights ancient origins for complex intercellular communication.</title>
        <authorList>
            <person name="Heidel A.J."/>
            <person name="Lawal H.M."/>
            <person name="Felder M."/>
            <person name="Schilde C."/>
            <person name="Helps N.R."/>
            <person name="Tunggal B."/>
            <person name="Rivero F."/>
            <person name="John U."/>
            <person name="Schleicher M."/>
            <person name="Eichinger L."/>
            <person name="Platzer M."/>
            <person name="Noegel A.A."/>
            <person name="Schaap P."/>
            <person name="Gloeckner G."/>
        </authorList>
    </citation>
    <scope>NUCLEOTIDE SEQUENCE [LARGE SCALE GENOMIC DNA]</scope>
    <source>
        <strain evidence="4">SH3</strain>
    </source>
</reference>
<feature type="region of interest" description="Disordered" evidence="1">
    <location>
        <begin position="42"/>
        <end position="105"/>
    </location>
</feature>